<proteinExistence type="predicted"/>
<name>A0A1V9ZVU2_9STRA</name>
<dbReference type="Proteomes" id="UP000243217">
    <property type="component" value="Unassembled WGS sequence"/>
</dbReference>
<gene>
    <name evidence="1" type="ORF">THRCLA_05469</name>
</gene>
<reference evidence="1 2" key="1">
    <citation type="journal article" date="2014" name="Genome Biol. Evol.">
        <title>The secreted proteins of Achlya hypogyna and Thraustotheca clavata identify the ancestral oomycete secretome and reveal gene acquisitions by horizontal gene transfer.</title>
        <authorList>
            <person name="Misner I."/>
            <person name="Blouin N."/>
            <person name="Leonard G."/>
            <person name="Richards T.A."/>
            <person name="Lane C.E."/>
        </authorList>
    </citation>
    <scope>NUCLEOTIDE SEQUENCE [LARGE SCALE GENOMIC DNA]</scope>
    <source>
        <strain evidence="1 2">ATCC 34112</strain>
    </source>
</reference>
<dbReference type="AlphaFoldDB" id="A0A1V9ZVU2"/>
<organism evidence="1 2">
    <name type="scientific">Thraustotheca clavata</name>
    <dbReference type="NCBI Taxonomy" id="74557"/>
    <lineage>
        <taxon>Eukaryota</taxon>
        <taxon>Sar</taxon>
        <taxon>Stramenopiles</taxon>
        <taxon>Oomycota</taxon>
        <taxon>Saprolegniomycetes</taxon>
        <taxon>Saprolegniales</taxon>
        <taxon>Achlyaceae</taxon>
        <taxon>Thraustotheca</taxon>
    </lineage>
</organism>
<sequence length="126" mass="14496">MTNKRVRFHRVVSYEFALGLNASAIPLEHGPSIGLVGPALHIRTSKIKKKQTHSFKRSSLRRYDKQQRLQLLQEAGVPMKEIVDFCVEALDIRISRSSSRRKTSKQRSYLVARNTEINENANITYN</sequence>
<protein>
    <submittedName>
        <fullName evidence="1">Uncharacterized protein</fullName>
    </submittedName>
</protein>
<keyword evidence="2" id="KW-1185">Reference proteome</keyword>
<accession>A0A1V9ZVU2</accession>
<evidence type="ECO:0000313" key="1">
    <source>
        <dbReference type="EMBL" id="OQS02132.1"/>
    </source>
</evidence>
<dbReference type="EMBL" id="JNBS01001240">
    <property type="protein sequence ID" value="OQS02132.1"/>
    <property type="molecule type" value="Genomic_DNA"/>
</dbReference>
<dbReference type="OrthoDB" id="164494at2759"/>
<comment type="caution">
    <text evidence="1">The sequence shown here is derived from an EMBL/GenBank/DDBJ whole genome shotgun (WGS) entry which is preliminary data.</text>
</comment>
<evidence type="ECO:0000313" key="2">
    <source>
        <dbReference type="Proteomes" id="UP000243217"/>
    </source>
</evidence>